<name>A0A3P3D3V0_9RHOB</name>
<organism evidence="4 5">
    <name type="scientific">Falsigemmobacter faecalis</name>
    <dbReference type="NCBI Taxonomy" id="2488730"/>
    <lineage>
        <taxon>Bacteria</taxon>
        <taxon>Pseudomonadati</taxon>
        <taxon>Pseudomonadota</taxon>
        <taxon>Alphaproteobacteria</taxon>
        <taxon>Rhodobacterales</taxon>
        <taxon>Paracoccaceae</taxon>
        <taxon>Falsigemmobacter</taxon>
    </lineage>
</organism>
<dbReference type="PANTHER" id="PTHR43818:SF11">
    <property type="entry name" value="BCDNA.GH03377"/>
    <property type="match status" value="1"/>
</dbReference>
<dbReference type="Pfam" id="PF01370">
    <property type="entry name" value="Epimerase"/>
    <property type="match status" value="1"/>
</dbReference>
<keyword evidence="1" id="KW-0560">Oxidoreductase</keyword>
<dbReference type="Pfam" id="PF01408">
    <property type="entry name" value="GFO_IDH_MocA"/>
    <property type="match status" value="1"/>
</dbReference>
<dbReference type="RefSeq" id="WP_124966705.1">
    <property type="nucleotide sequence ID" value="NZ_RRAZ01000048.1"/>
</dbReference>
<dbReference type="OrthoDB" id="7798185at2"/>
<dbReference type="InterPro" id="IPR050463">
    <property type="entry name" value="Gfo/Idh/MocA_oxidrdct_glycsds"/>
</dbReference>
<comment type="caution">
    <text evidence="4">The sequence shown here is derived from an EMBL/GenBank/DDBJ whole genome shotgun (WGS) entry which is preliminary data.</text>
</comment>
<proteinExistence type="predicted"/>
<dbReference type="InterPro" id="IPR001509">
    <property type="entry name" value="Epimerase_deHydtase"/>
</dbReference>
<dbReference type="GO" id="GO:0016491">
    <property type="term" value="F:oxidoreductase activity"/>
    <property type="evidence" value="ECO:0007669"/>
    <property type="project" value="UniProtKB-KW"/>
</dbReference>
<dbReference type="InterPro" id="IPR000683">
    <property type="entry name" value="Gfo/Idh/MocA-like_OxRdtase_N"/>
</dbReference>
<evidence type="ECO:0000313" key="5">
    <source>
        <dbReference type="Proteomes" id="UP000282125"/>
    </source>
</evidence>
<dbReference type="Gene3D" id="3.40.50.720">
    <property type="entry name" value="NAD(P)-binding Rossmann-like Domain"/>
    <property type="match status" value="2"/>
</dbReference>
<dbReference type="Gene3D" id="3.30.360.10">
    <property type="entry name" value="Dihydrodipicolinate Reductase, domain 2"/>
    <property type="match status" value="1"/>
</dbReference>
<gene>
    <name evidence="4" type="ORF">EG244_18820</name>
</gene>
<feature type="domain" description="NAD-dependent epimerase/dehydratase" evidence="2">
    <location>
        <begin position="371"/>
        <end position="594"/>
    </location>
</feature>
<sequence length="697" mass="76609">MKNFRVGILGAGYIATWHADAIRATPGLELAAVCDQSSSAAQGFAAAYGIKPFSDLEEMIAAGVCDAVHILTPPPLHHPLARRCLEAGLHVLVEKPAALSVAELDEMAEAAEKSGLTLGVCHNFLALPSFRRLKEARDNGLLGVVSDVQINWSLPLPPLRSGPYGIWLLDDLRNLLLELGPHPFSFAVDLFDGLEIEYVSLGQWITLPGGAQRPQSWRILARAGEVAVTLSLSLVETVDDRSVTLRGSSGIARMDYAADTFVMSRDNTAELVLNPLRKELGKAGAHLREALVNAARQAGSLNQKSPYGLSFRNTIAAFYDGLRRGSPDRRFSIAQARKVIAAIESSLALAPQPVAAPFVARQAARPLAPKIMVIGGTGFIGRNLTRRLVDRGHDVRVLSRGKSGPFDDLTDHIELSRVSLRDEEALRRAMEGMDYVFNLARSNDRTWSEALENDVATALRISRAARQAGVRRMIYTGTIASYDMSDPNRVLTEDTPFGEMEQRNLYARSKAECERRLLEAQSTDGVGVTIARPGIVLGHGGPLQHWGIGRWHGPGAVRLWGSGRNTLPFVLADDVSDGMIAMMDQPGIEGESFNLIGPPMLTGRDYFDEIHRRLGARIRVTTSDPNLLWAADQLKQGLKRYVLRHKDVTGITRADWKSRCHLSRFDNEKPRRVLSWAPESSREAFLAKSINEPHLFW</sequence>
<dbReference type="GO" id="GO:0000166">
    <property type="term" value="F:nucleotide binding"/>
    <property type="evidence" value="ECO:0007669"/>
    <property type="project" value="InterPro"/>
</dbReference>
<evidence type="ECO:0000259" key="3">
    <source>
        <dbReference type="Pfam" id="PF01408"/>
    </source>
</evidence>
<evidence type="ECO:0000313" key="4">
    <source>
        <dbReference type="EMBL" id="RRH69059.1"/>
    </source>
</evidence>
<dbReference type="PANTHER" id="PTHR43818">
    <property type="entry name" value="BCDNA.GH03377"/>
    <property type="match status" value="1"/>
</dbReference>
<reference evidence="4 5" key="1">
    <citation type="submission" date="2018-11" db="EMBL/GenBank/DDBJ databases">
        <title>Gemmobacter sp. nov., YIM 102744-1 draft genome.</title>
        <authorList>
            <person name="Li G."/>
            <person name="Jiang Y."/>
        </authorList>
    </citation>
    <scope>NUCLEOTIDE SEQUENCE [LARGE SCALE GENOMIC DNA]</scope>
    <source>
        <strain evidence="4 5">YIM 102744-1</strain>
    </source>
</reference>
<keyword evidence="5" id="KW-1185">Reference proteome</keyword>
<dbReference type="Proteomes" id="UP000282125">
    <property type="component" value="Unassembled WGS sequence"/>
</dbReference>
<evidence type="ECO:0000256" key="1">
    <source>
        <dbReference type="ARBA" id="ARBA00023002"/>
    </source>
</evidence>
<dbReference type="InterPro" id="IPR036291">
    <property type="entry name" value="NAD(P)-bd_dom_sf"/>
</dbReference>
<evidence type="ECO:0000259" key="2">
    <source>
        <dbReference type="Pfam" id="PF01370"/>
    </source>
</evidence>
<dbReference type="AlphaFoldDB" id="A0A3P3D3V0"/>
<protein>
    <submittedName>
        <fullName evidence="4">NAD-dependent epimerase/dehydratase family protein</fullName>
    </submittedName>
</protein>
<dbReference type="EMBL" id="RRAZ01000048">
    <property type="protein sequence ID" value="RRH69059.1"/>
    <property type="molecule type" value="Genomic_DNA"/>
</dbReference>
<accession>A0A3P3D3V0</accession>
<dbReference type="SUPFAM" id="SSF55347">
    <property type="entry name" value="Glyceraldehyde-3-phosphate dehydrogenase-like, C-terminal domain"/>
    <property type="match status" value="1"/>
</dbReference>
<feature type="domain" description="Gfo/Idh/MocA-like oxidoreductase N-terminal" evidence="3">
    <location>
        <begin position="4"/>
        <end position="121"/>
    </location>
</feature>
<dbReference type="SUPFAM" id="SSF51735">
    <property type="entry name" value="NAD(P)-binding Rossmann-fold domains"/>
    <property type="match status" value="2"/>
</dbReference>